<protein>
    <submittedName>
        <fullName evidence="1">Uncharacterized protein</fullName>
    </submittedName>
</protein>
<proteinExistence type="predicted"/>
<dbReference type="EMBL" id="OC322627">
    <property type="protein sequence ID" value="CAD7412060.1"/>
    <property type="molecule type" value="Genomic_DNA"/>
</dbReference>
<reference evidence="1" key="1">
    <citation type="submission" date="2020-11" db="EMBL/GenBank/DDBJ databases">
        <authorList>
            <person name="Tran Van P."/>
        </authorList>
    </citation>
    <scope>NUCLEOTIDE SEQUENCE</scope>
</reference>
<name>A0A7R9DEI5_TIMCR</name>
<evidence type="ECO:0000313" key="1">
    <source>
        <dbReference type="EMBL" id="CAD7412060.1"/>
    </source>
</evidence>
<organism evidence="1">
    <name type="scientific">Timema cristinae</name>
    <name type="common">Walking stick</name>
    <dbReference type="NCBI Taxonomy" id="61476"/>
    <lineage>
        <taxon>Eukaryota</taxon>
        <taxon>Metazoa</taxon>
        <taxon>Ecdysozoa</taxon>
        <taxon>Arthropoda</taxon>
        <taxon>Hexapoda</taxon>
        <taxon>Insecta</taxon>
        <taxon>Pterygota</taxon>
        <taxon>Neoptera</taxon>
        <taxon>Polyneoptera</taxon>
        <taxon>Phasmatodea</taxon>
        <taxon>Timematodea</taxon>
        <taxon>Timematoidea</taxon>
        <taxon>Timematidae</taxon>
        <taxon>Timema</taxon>
    </lineage>
</organism>
<sequence>MPMNRASWTWL</sequence>
<gene>
    <name evidence="1" type="ORF">TCEB3V08_LOCUS11220</name>
</gene>
<accession>A0A7R9DEI5</accession>